<proteinExistence type="predicted"/>
<keyword evidence="1" id="KW-0547">Nucleotide-binding</keyword>
<dbReference type="GO" id="GO:0003676">
    <property type="term" value="F:nucleic acid binding"/>
    <property type="evidence" value="ECO:0007669"/>
    <property type="project" value="InterPro"/>
</dbReference>
<dbReference type="PANTHER" id="PTHR47957:SF3">
    <property type="entry name" value="ATP-DEPENDENT HELICASE HRQ1"/>
    <property type="match status" value="1"/>
</dbReference>
<evidence type="ECO:0000313" key="5">
    <source>
        <dbReference type="EMBL" id="CDM65524.1"/>
    </source>
</evidence>
<dbReference type="Pfam" id="PF09369">
    <property type="entry name" value="MZB"/>
    <property type="match status" value="1"/>
</dbReference>
<dbReference type="InterPro" id="IPR001650">
    <property type="entry name" value="Helicase_C-like"/>
</dbReference>
<dbReference type="PROSITE" id="PS51192">
    <property type="entry name" value="HELICASE_ATP_BIND_1"/>
    <property type="match status" value="1"/>
</dbReference>
<dbReference type="InterPro" id="IPR014001">
    <property type="entry name" value="Helicase_ATP-bd"/>
</dbReference>
<keyword evidence="6" id="KW-1185">Reference proteome</keyword>
<dbReference type="InterPro" id="IPR027417">
    <property type="entry name" value="P-loop_NTPase"/>
</dbReference>
<dbReference type="SUPFAM" id="SSF52540">
    <property type="entry name" value="P-loop containing nucleoside triphosphate hydrolases"/>
    <property type="match status" value="2"/>
</dbReference>
<dbReference type="SMART" id="SM00487">
    <property type="entry name" value="DEXDc"/>
    <property type="match status" value="1"/>
</dbReference>
<accession>A0A0B6WZ09</accession>
<dbReference type="Pfam" id="PF00271">
    <property type="entry name" value="Helicase_C"/>
    <property type="match status" value="1"/>
</dbReference>
<feature type="domain" description="Helicase C-terminal" evidence="4">
    <location>
        <begin position="945"/>
        <end position="1111"/>
    </location>
</feature>
<evidence type="ECO:0000259" key="4">
    <source>
        <dbReference type="PROSITE" id="PS51194"/>
    </source>
</evidence>
<dbReference type="Gene3D" id="3.40.50.300">
    <property type="entry name" value="P-loop containing nucleotide triphosphate hydrolases"/>
    <property type="match status" value="2"/>
</dbReference>
<dbReference type="InterPro" id="IPR018973">
    <property type="entry name" value="MZB"/>
</dbReference>
<dbReference type="Pfam" id="PF00270">
    <property type="entry name" value="DEAD"/>
    <property type="match status" value="1"/>
</dbReference>
<organism evidence="5 6">
    <name type="scientific">Pyrinomonas methylaliphatogenes</name>
    <dbReference type="NCBI Taxonomy" id="454194"/>
    <lineage>
        <taxon>Bacteria</taxon>
        <taxon>Pseudomonadati</taxon>
        <taxon>Acidobacteriota</taxon>
        <taxon>Blastocatellia</taxon>
        <taxon>Blastocatellales</taxon>
        <taxon>Pyrinomonadaceae</taxon>
        <taxon>Pyrinomonas</taxon>
    </lineage>
</organism>
<keyword evidence="2" id="KW-0067">ATP-binding</keyword>
<name>A0A0B6WZ09_9BACT</name>
<dbReference type="InterPro" id="IPR011545">
    <property type="entry name" value="DEAD/DEAH_box_helicase_dom"/>
</dbReference>
<dbReference type="PANTHER" id="PTHR47957">
    <property type="entry name" value="ATP-DEPENDENT HELICASE HRQ1"/>
    <property type="match status" value="1"/>
</dbReference>
<protein>
    <submittedName>
        <fullName evidence="5">Helicase family protein with metal-binding cysteine cluster</fullName>
    </submittedName>
</protein>
<dbReference type="Proteomes" id="UP000031518">
    <property type="component" value="Unassembled WGS sequence"/>
</dbReference>
<dbReference type="GO" id="GO:0005524">
    <property type="term" value="F:ATP binding"/>
    <property type="evidence" value="ECO:0007669"/>
    <property type="project" value="UniProtKB-KW"/>
</dbReference>
<evidence type="ECO:0000256" key="1">
    <source>
        <dbReference type="ARBA" id="ARBA00022741"/>
    </source>
</evidence>
<dbReference type="SMART" id="SM00490">
    <property type="entry name" value="HELICc"/>
    <property type="match status" value="1"/>
</dbReference>
<dbReference type="GO" id="GO:0006289">
    <property type="term" value="P:nucleotide-excision repair"/>
    <property type="evidence" value="ECO:0007669"/>
    <property type="project" value="TreeGrafter"/>
</dbReference>
<evidence type="ECO:0000313" key="6">
    <source>
        <dbReference type="Proteomes" id="UP000031518"/>
    </source>
</evidence>
<dbReference type="EMBL" id="CBXV010000005">
    <property type="protein sequence ID" value="CDM65524.1"/>
    <property type="molecule type" value="Genomic_DNA"/>
</dbReference>
<dbReference type="STRING" id="454194.PYK22_01527"/>
<sequence>MQQLNPFNVTNKVRESYVRYLRTLYPISDPELRKQFEETLSKEEKFVKGPYLEATPPYRLGKTLRELIEERLLSPLFAELDSKELPLDRPLYRHQEEAIRKIIKGRNLIVATGTGSGKTEAFLIPILHHLLEEKRHGTLCPGVRALLLYPMNALANDQLKRLRSLLRRCEVIAFGRYTGETPQTKREAEDDFRKNFRGEPRIPNELLSREEMQASPPHILLTNYAMLEYLLLRPKDSVFFDGEFARFWKFLVLDEVHTYDGAKGIETAMLIRRLKDRIVRSERGRLQCIGTSATLGGGRMDFPQVTRFAEQLFDELFEWNEQDDSRQDVVEASRVSQNEYPQPWGAPKAEFYLKVREILNSDPTSLSAVAAIARKCGIPEEVISLAEKASDSAQHFLFEVLKGDANLARLRACLVEGSGVRPVLLAKVAEQLFQGEGDPNSFIIALIDLAVQARPKQEHAPLLPARYHLFVKALEGGFIALAPKKKLFLDRQEKVDHHGEEFVVFEAATCKRCGAIYLVGLPEGRRFKQTQKITEENQEKAKLFLLEERVIDTADEDEEVAEAGIDTQDSLEAYHLCIRCGAIDKVGSLSPICDCGGRWQRRIIKASNEKGVVTHCRACGARSQNLVHRFLTGQDAPASVLATALYQDIPEREVQLSKTHEEDEYGEDMNCTRARRLLIFSDSRQDAAYFAPYLGEITYLPILWRRLMVLTLKKYEHLVKQNLWGVGDLVEYMQREAEQYKLFETHLSRQQRIAEAWRWALLELIARDQHNSLEGLGLVRFSLKKPDGWTPGKTLSGLLTPPPYALTQDEIWELFETLLDSFRLQIAIAFPDEVSPEDEIFKPRNRSYYFRQFGALPKKGVFSWSPSGASKMNRRIDFVQKLLKKCAPAGGVSPQEVLNLIWRSFEQASFWKPYFSDSQLPEAGRVLQIRHNFWQVISGEDAPWYVCQTCGNITTRSLRGVCPTYRCEGELKACDPSEVRRDNHYRHLYLNLEPTRMEVREHTAQLTGRAACELQNDFMRGQVNVISCSTTFELGIDVGSLEAVFLRNVPPTPANYIQRAGRAGRRTDSTAFALTFCQRRPHDLKHYAEPEKIIKGTIPPPRFEVGNEKIIRRHIHAVTLGQFWKQYKETFGTVESFFFTIGGAEIKSSEEFFEKHPLISFLQEKPAELQQALKRILKDQAERFDLENWKWLEDFVFGQNSALRKAMDEVYDDIRQLESYRKELIEDNKPSDYILRTITTIKDKDVLSFLSARNVLPKYGFPVDVVELELWHHSEEAKKLELTRDLLIALSEYAPESQIVAAGRLWTSNAIKRISKREWRRYKYAICPNCGCYQRVDEAAGGELPLACGSCKEPMQGKKVRGTFIVPEFGFVSCSAPKKPSESRPEKTYTTRVYYTNEYAKEESSLVVCFGEVALSAKAIVDGRLAVLNRAGFKVCFKCGYAERMSSEGRKNNVKEHKTPWGKACNGYLDGPIDLGHEFKTDVLRLDFTLHGEVLSFLRKEQSQGSSSYQTSIPGGNSFWLSLLYALLEGASVSLSVARSDLDGCLYPNGIGKNPSIVLFDNVPGGAGHVRRLTENRDTIHQMLLAARDRVNGRCGCGSETSCYGCLQNYKNQPFHDELRRGVVHDLLQMLIGR</sequence>
<dbReference type="GO" id="GO:0043138">
    <property type="term" value="F:3'-5' DNA helicase activity"/>
    <property type="evidence" value="ECO:0007669"/>
    <property type="project" value="TreeGrafter"/>
</dbReference>
<dbReference type="PROSITE" id="PS51194">
    <property type="entry name" value="HELICASE_CTER"/>
    <property type="match status" value="1"/>
</dbReference>
<evidence type="ECO:0000256" key="2">
    <source>
        <dbReference type="ARBA" id="ARBA00022840"/>
    </source>
</evidence>
<dbReference type="GO" id="GO:0036297">
    <property type="term" value="P:interstrand cross-link repair"/>
    <property type="evidence" value="ECO:0007669"/>
    <property type="project" value="TreeGrafter"/>
</dbReference>
<keyword evidence="5" id="KW-0347">Helicase</keyword>
<reference evidence="5 6" key="2">
    <citation type="submission" date="2015-01" db="EMBL/GenBank/DDBJ databases">
        <title>Complete genome sequence of Pyrinomonas methylaliphatogenes type strain K22T.</title>
        <authorList>
            <person name="Lee K.C.Y."/>
            <person name="Power J.F."/>
            <person name="Dunfield P.F."/>
            <person name="Morgan X.C."/>
            <person name="Huttenhower C."/>
            <person name="Stott M.B."/>
        </authorList>
    </citation>
    <scope>NUCLEOTIDE SEQUENCE [LARGE SCALE GENOMIC DNA]</scope>
    <source>
        <strain evidence="5 6">K22</strain>
    </source>
</reference>
<reference evidence="5 6" key="1">
    <citation type="submission" date="2013-12" db="EMBL/GenBank/DDBJ databases">
        <authorList>
            <person name="Stott M."/>
        </authorList>
    </citation>
    <scope>NUCLEOTIDE SEQUENCE [LARGE SCALE GENOMIC DNA]</scope>
    <source>
        <strain evidence="5 6">K22</strain>
    </source>
</reference>
<feature type="domain" description="Helicase ATP-binding" evidence="3">
    <location>
        <begin position="99"/>
        <end position="313"/>
    </location>
</feature>
<keyword evidence="5" id="KW-0378">Hydrolase</keyword>
<dbReference type="OrthoDB" id="143059at2"/>
<gene>
    <name evidence="5" type="ORF">PYK22_01527</name>
</gene>
<evidence type="ECO:0000259" key="3">
    <source>
        <dbReference type="PROSITE" id="PS51192"/>
    </source>
</evidence>
<dbReference type="CDD" id="cd17923">
    <property type="entry name" value="DEXHc_Hrq1-like"/>
    <property type="match status" value="1"/>
</dbReference>